<comment type="caution">
    <text evidence="1">The sequence shown here is derived from an EMBL/GenBank/DDBJ whole genome shotgun (WGS) entry which is preliminary data.</text>
</comment>
<accession>A0ABM8Q5L9</accession>
<keyword evidence="2" id="KW-1185">Reference proteome</keyword>
<organism evidence="1 2">
    <name type="scientific">Campylobacter majalis</name>
    <dbReference type="NCBI Taxonomy" id="2790656"/>
    <lineage>
        <taxon>Bacteria</taxon>
        <taxon>Pseudomonadati</taxon>
        <taxon>Campylobacterota</taxon>
        <taxon>Epsilonproteobacteria</taxon>
        <taxon>Campylobacterales</taxon>
        <taxon>Campylobacteraceae</taxon>
        <taxon>Campylobacter</taxon>
    </lineage>
</organism>
<proteinExistence type="predicted"/>
<dbReference type="Proteomes" id="UP000789803">
    <property type="component" value="Unassembled WGS sequence"/>
</dbReference>
<protein>
    <recommendedName>
        <fullName evidence="3">Class I SAM-dependent methyltransferase</fullName>
    </recommendedName>
</protein>
<evidence type="ECO:0000313" key="2">
    <source>
        <dbReference type="Proteomes" id="UP000789803"/>
    </source>
</evidence>
<dbReference type="SUPFAM" id="SSF53335">
    <property type="entry name" value="S-adenosyl-L-methionine-dependent methyltransferases"/>
    <property type="match status" value="1"/>
</dbReference>
<sequence length="282" mass="32022">MLGRIGLSLWMSAYGGGYNGYQAIKQLEKKERKYRLSVDIKTGEAEWEKLQIEDENFIFDTATPIFRVTSSMGKMMIAPYHSRFEFEKYLIDVMDETGPYDCVVELGCGYGRNLINMFYNGGDTNLKYYGGEFTQSGVDIATKLAAATPNMKAEFFHFNHLSPNLDIVKNKNYECVFVFTSHSIEQVNQIHDNWFKVVASIAPHVRCVHLEPFGFQSKILGEVSEKHKAFIQQNKWNENFTQVLQNAVNNGDIVVDGTMLEIGFSDDVFNPGSLCIWHSNGA</sequence>
<evidence type="ECO:0000313" key="1">
    <source>
        <dbReference type="EMBL" id="CAD7288122.1"/>
    </source>
</evidence>
<dbReference type="InterPro" id="IPR029063">
    <property type="entry name" value="SAM-dependent_MTases_sf"/>
</dbReference>
<dbReference type="Gene3D" id="3.40.50.150">
    <property type="entry name" value="Vaccinia Virus protein VP39"/>
    <property type="match status" value="1"/>
</dbReference>
<reference evidence="1 2" key="1">
    <citation type="submission" date="2020-11" db="EMBL/GenBank/DDBJ databases">
        <authorList>
            <person name="Peeters C."/>
        </authorList>
    </citation>
    <scope>NUCLEOTIDE SEQUENCE [LARGE SCALE GENOMIC DNA]</scope>
    <source>
        <strain evidence="1 2">LMG 7974</strain>
    </source>
</reference>
<gene>
    <name evidence="1" type="ORF">LMG7974_00844</name>
</gene>
<name>A0ABM8Q5L9_9BACT</name>
<evidence type="ECO:0008006" key="3">
    <source>
        <dbReference type="Google" id="ProtNLM"/>
    </source>
</evidence>
<dbReference type="EMBL" id="CAJHOF010000006">
    <property type="protein sequence ID" value="CAD7288122.1"/>
    <property type="molecule type" value="Genomic_DNA"/>
</dbReference>